<reference evidence="1" key="1">
    <citation type="submission" date="2018-02" db="EMBL/GenBank/DDBJ databases">
        <title>Rhizophora mucronata_Transcriptome.</title>
        <authorList>
            <person name="Meera S.P."/>
            <person name="Sreeshan A."/>
            <person name="Augustine A."/>
        </authorList>
    </citation>
    <scope>NUCLEOTIDE SEQUENCE</scope>
    <source>
        <tissue evidence="1">Leaf</tissue>
    </source>
</reference>
<evidence type="ECO:0000313" key="1">
    <source>
        <dbReference type="EMBL" id="MBX67464.1"/>
    </source>
</evidence>
<sequence length="31" mass="3548">MTNRRGIPKLSKIKPRSSTTIFRTNATTKWG</sequence>
<organism evidence="1">
    <name type="scientific">Rhizophora mucronata</name>
    <name type="common">Asiatic mangrove</name>
    <dbReference type="NCBI Taxonomy" id="61149"/>
    <lineage>
        <taxon>Eukaryota</taxon>
        <taxon>Viridiplantae</taxon>
        <taxon>Streptophyta</taxon>
        <taxon>Embryophyta</taxon>
        <taxon>Tracheophyta</taxon>
        <taxon>Spermatophyta</taxon>
        <taxon>Magnoliopsida</taxon>
        <taxon>eudicotyledons</taxon>
        <taxon>Gunneridae</taxon>
        <taxon>Pentapetalae</taxon>
        <taxon>rosids</taxon>
        <taxon>fabids</taxon>
        <taxon>Malpighiales</taxon>
        <taxon>Rhizophoraceae</taxon>
        <taxon>Rhizophora</taxon>
    </lineage>
</organism>
<protein>
    <submittedName>
        <fullName evidence="1">Uncharacterized protein</fullName>
    </submittedName>
</protein>
<proteinExistence type="predicted"/>
<dbReference type="AlphaFoldDB" id="A0A2P2QKJ1"/>
<name>A0A2P2QKJ1_RHIMU</name>
<accession>A0A2P2QKJ1</accession>
<dbReference type="EMBL" id="GGEC01086980">
    <property type="protein sequence ID" value="MBX67464.1"/>
    <property type="molecule type" value="Transcribed_RNA"/>
</dbReference>